<dbReference type="GO" id="GO:0004061">
    <property type="term" value="F:arylformamidase activity"/>
    <property type="evidence" value="ECO:0007669"/>
    <property type="project" value="InterPro"/>
</dbReference>
<feature type="chain" id="PRO_5041994326" evidence="2">
    <location>
        <begin position="24"/>
        <end position="252"/>
    </location>
</feature>
<comment type="similarity">
    <text evidence="1">Belongs to the Cyclase 1 superfamily.</text>
</comment>
<keyword evidence="2" id="KW-0732">Signal</keyword>
<evidence type="ECO:0000256" key="1">
    <source>
        <dbReference type="ARBA" id="ARBA00007865"/>
    </source>
</evidence>
<comment type="caution">
    <text evidence="3">The sequence shown here is derived from an EMBL/GenBank/DDBJ whole genome shotgun (WGS) entry which is preliminary data.</text>
</comment>
<proteinExistence type="inferred from homology"/>
<name>A0AAD4LKX6_9AGAM</name>
<sequence length="252" mass="26846">MRKASLMAETFLMGATLIDLTQPVDWKVPVYPGDPPFSSQQFCSVDKDGYSVHALSCSSHVGTHIDAPSHFIADGATIDQLLPSAFILPALVLDVSHKKDRECISWDSVEPVADRICPGTAVLFHTGWSRHWDDATRYFDHPWLAADVAERLVALGARLIGTDTMSPDQSPMVGPSAGDGDCAPDFGVHRTILGAGGLIVENLTNLDSLLGTGPDTEVIVSVLPLRIAGCDGSPVRAVAWLQSRGGGSLFVT</sequence>
<dbReference type="PANTHER" id="PTHR31118:SF32">
    <property type="entry name" value="KYNURENINE FORMAMIDASE"/>
    <property type="match status" value="1"/>
</dbReference>
<dbReference type="Proteomes" id="UP001201163">
    <property type="component" value="Unassembled WGS sequence"/>
</dbReference>
<reference evidence="3" key="1">
    <citation type="submission" date="2022-01" db="EMBL/GenBank/DDBJ databases">
        <title>Comparative genomics reveals a dynamic genome evolution in the ectomycorrhizal milk-cap (Lactarius) mushrooms.</title>
        <authorList>
            <consortium name="DOE Joint Genome Institute"/>
            <person name="Lebreton A."/>
            <person name="Tang N."/>
            <person name="Kuo A."/>
            <person name="LaButti K."/>
            <person name="Drula E."/>
            <person name="Barry K."/>
            <person name="Clum A."/>
            <person name="Lipzen A."/>
            <person name="Mousain D."/>
            <person name="Ng V."/>
            <person name="Wang R."/>
            <person name="Wang X."/>
            <person name="Dai Y."/>
            <person name="Henrissat B."/>
            <person name="Grigoriev I.V."/>
            <person name="Guerin-Laguette A."/>
            <person name="Yu F."/>
            <person name="Martin F.M."/>
        </authorList>
    </citation>
    <scope>NUCLEOTIDE SEQUENCE</scope>
    <source>
        <strain evidence="3">QP</strain>
    </source>
</reference>
<feature type="signal peptide" evidence="2">
    <location>
        <begin position="1"/>
        <end position="23"/>
    </location>
</feature>
<dbReference type="PANTHER" id="PTHR31118">
    <property type="entry name" value="CYCLASE-LIKE PROTEIN 2"/>
    <property type="match status" value="1"/>
</dbReference>
<evidence type="ECO:0000313" key="3">
    <source>
        <dbReference type="EMBL" id="KAH8996842.1"/>
    </source>
</evidence>
<gene>
    <name evidence="3" type="ORF">EDB92DRAFT_1535176</name>
</gene>
<dbReference type="Gene3D" id="3.50.30.50">
    <property type="entry name" value="Putative cyclase"/>
    <property type="match status" value="1"/>
</dbReference>
<keyword evidence="4" id="KW-1185">Reference proteome</keyword>
<organism evidence="3 4">
    <name type="scientific">Lactarius akahatsu</name>
    <dbReference type="NCBI Taxonomy" id="416441"/>
    <lineage>
        <taxon>Eukaryota</taxon>
        <taxon>Fungi</taxon>
        <taxon>Dikarya</taxon>
        <taxon>Basidiomycota</taxon>
        <taxon>Agaricomycotina</taxon>
        <taxon>Agaricomycetes</taxon>
        <taxon>Russulales</taxon>
        <taxon>Russulaceae</taxon>
        <taxon>Lactarius</taxon>
    </lineage>
</organism>
<dbReference type="InterPro" id="IPR037175">
    <property type="entry name" value="KFase_sf"/>
</dbReference>
<dbReference type="GO" id="GO:0019441">
    <property type="term" value="P:L-tryptophan catabolic process to kynurenine"/>
    <property type="evidence" value="ECO:0007669"/>
    <property type="project" value="InterPro"/>
</dbReference>
<dbReference type="SUPFAM" id="SSF102198">
    <property type="entry name" value="Putative cyclase"/>
    <property type="match status" value="1"/>
</dbReference>
<evidence type="ECO:0000313" key="4">
    <source>
        <dbReference type="Proteomes" id="UP001201163"/>
    </source>
</evidence>
<dbReference type="Pfam" id="PF04199">
    <property type="entry name" value="Cyclase"/>
    <property type="match status" value="1"/>
</dbReference>
<dbReference type="InterPro" id="IPR007325">
    <property type="entry name" value="KFase/CYL"/>
</dbReference>
<dbReference type="AlphaFoldDB" id="A0AAD4LKX6"/>
<evidence type="ECO:0000256" key="2">
    <source>
        <dbReference type="SAM" id="SignalP"/>
    </source>
</evidence>
<accession>A0AAD4LKX6</accession>
<dbReference type="EMBL" id="JAKELL010000008">
    <property type="protein sequence ID" value="KAH8996842.1"/>
    <property type="molecule type" value="Genomic_DNA"/>
</dbReference>
<protein>
    <submittedName>
        <fullName evidence="3">Cyclase</fullName>
    </submittedName>
</protein>